<feature type="compositionally biased region" description="Pro residues" evidence="1">
    <location>
        <begin position="149"/>
        <end position="165"/>
    </location>
</feature>
<feature type="region of interest" description="Disordered" evidence="1">
    <location>
        <begin position="1"/>
        <end position="239"/>
    </location>
</feature>
<dbReference type="EMBL" id="OZ075111">
    <property type="protein sequence ID" value="CAL4885499.1"/>
    <property type="molecule type" value="Genomic_DNA"/>
</dbReference>
<feature type="domain" description="CCHC-type" evidence="2">
    <location>
        <begin position="266"/>
        <end position="282"/>
    </location>
</feature>
<dbReference type="InterPro" id="IPR053253">
    <property type="entry name" value="Sex_diff_modulator"/>
</dbReference>
<dbReference type="Proteomes" id="UP001497457">
    <property type="component" value="Chromosome 1b"/>
</dbReference>
<evidence type="ECO:0000313" key="4">
    <source>
        <dbReference type="Proteomes" id="UP001497457"/>
    </source>
</evidence>
<feature type="region of interest" description="Disordered" evidence="1">
    <location>
        <begin position="805"/>
        <end position="833"/>
    </location>
</feature>
<feature type="compositionally biased region" description="Basic residues" evidence="1">
    <location>
        <begin position="711"/>
        <end position="721"/>
    </location>
</feature>
<dbReference type="SUPFAM" id="SSF57756">
    <property type="entry name" value="Retrovirus zinc finger-like domains"/>
    <property type="match status" value="1"/>
</dbReference>
<protein>
    <recommendedName>
        <fullName evidence="2">CCHC-type domain-containing protein</fullName>
    </recommendedName>
</protein>
<feature type="compositionally biased region" description="Basic and acidic residues" evidence="1">
    <location>
        <begin position="117"/>
        <end position="134"/>
    </location>
</feature>
<feature type="region of interest" description="Disordered" evidence="1">
    <location>
        <begin position="627"/>
        <end position="721"/>
    </location>
</feature>
<evidence type="ECO:0000313" key="3">
    <source>
        <dbReference type="EMBL" id="CAL4885499.1"/>
    </source>
</evidence>
<feature type="compositionally biased region" description="Low complexity" evidence="1">
    <location>
        <begin position="222"/>
        <end position="235"/>
    </location>
</feature>
<dbReference type="AlphaFoldDB" id="A0ABC8V969"/>
<feature type="domain" description="CCHC-type" evidence="2">
    <location>
        <begin position="247"/>
        <end position="263"/>
    </location>
</feature>
<dbReference type="InterPro" id="IPR036875">
    <property type="entry name" value="Znf_CCHC_sf"/>
</dbReference>
<proteinExistence type="predicted"/>
<gene>
    <name evidence="3" type="ORF">URODEC1_LOCUS567</name>
</gene>
<dbReference type="SMART" id="SM00343">
    <property type="entry name" value="ZnF_C2HC"/>
    <property type="match status" value="2"/>
</dbReference>
<keyword evidence="4" id="KW-1185">Reference proteome</keyword>
<feature type="compositionally biased region" description="Acidic residues" evidence="1">
    <location>
        <begin position="1"/>
        <end position="10"/>
    </location>
</feature>
<sequence>MSDSDDDSDDGFAVPPFSYLDALRSGPADASTSGPRSPLPSPAVFVVNPSQIRPSASTTPHARVEVVRGQSSPTRRRPSPSSARRQPSPPPRRRRPSPPPHRRRRPRAQLVCGLPLRQEHRRPAPSRRTDRTDPVYHYNSGVRRDVRSSPPPPLRRRVPPSPTPPQRHHHGSPPPPHRRGSPPSPAAKRRVPAQLRLSPRPSGRRRISPPNAEGWQEVLGKAASSPRCRPAAPSSGPRPLPPELADKCLNCLSTAHRRVDCKMPTRCLRCRGLHHLARHCKRPRRMAAGGAAPSAVNPSRRPVRARRENNTEAGVTAGGVQAQPPVPLRHAPVVIAATAAQAPTAAAGAGERRQPRRFHRSAPRPGSPGTPRDARGRTPSPGGVAPNGGPLPASMDIDSDPLPQGHPTRRPRGNPCYLDRDADINTEEARLRLALVAQVGNGATNYSPEEARAAIIAAAGVDAEALRVVSFYPESFLITCGTQATRDVILNVNIPIGNAMLAILPWTRVAHAELKVLRCKVVLELEGIPPHAWSLKTVSTLLAPYCWVEQAEAAAVSKSAMDKFKVTAWTDNPDAIATDVPLFITEDEMPIAYEDPMMQRIFGRLPPYLREKVFRYTVIIHLKSVADFSSRSPSPSPTPPSSDGDSSHDGNPDRGYGETRGVGPRLQGYTCRRGIIDGTNGGAPPAGAPEPTYGQRRQRNQGGQPQDRPQQKQKQKWKRKAKVEEIVTSGVDGGVTAAFPPLQEDGVQLAPEGHAAPHDKQPQWTVEDQAIVCSQERRVDNFPATTQDPMLIESAPRRALDAPADPLMSAINPSAADKTTPAPASPGGTSVPGRAAKALVAPTLPNGSIRVEPEQDEEGGPAITAVQAPRLDDIGTTAQNSNEDNSLVFPWLSPPVAQQAAARGAQSPAQGLDDDDAAARKLDQFAAAVQTKVRTPLVPLAPKRMPRAAQEAVVTEAEFKLPQRSRRLATQALANVPASRRGEVLMMKRFGVIKEDVVVTKESRAAYDELYRKKLAPKEFAAARVLFPSERASQRPRRAVTGVA</sequence>
<feature type="compositionally biased region" description="Basic and acidic residues" evidence="1">
    <location>
        <begin position="645"/>
        <end position="657"/>
    </location>
</feature>
<name>A0ABC8V969_9POAL</name>
<dbReference type="PANTHER" id="PTHR33087">
    <property type="entry name" value="OS07G0539200 PROTEIN"/>
    <property type="match status" value="1"/>
</dbReference>
<reference evidence="4" key="1">
    <citation type="submission" date="2024-06" db="EMBL/GenBank/DDBJ databases">
        <authorList>
            <person name="Ryan C."/>
        </authorList>
    </citation>
    <scope>NUCLEOTIDE SEQUENCE [LARGE SCALE GENOMIC DNA]</scope>
</reference>
<evidence type="ECO:0000256" key="1">
    <source>
        <dbReference type="SAM" id="MobiDB-lite"/>
    </source>
</evidence>
<feature type="region of interest" description="Disordered" evidence="1">
    <location>
        <begin position="285"/>
        <end position="325"/>
    </location>
</feature>
<feature type="compositionally biased region" description="Basic residues" evidence="1">
    <location>
        <begin position="166"/>
        <end position="180"/>
    </location>
</feature>
<feature type="compositionally biased region" description="Polar residues" evidence="1">
    <location>
        <begin position="48"/>
        <end position="60"/>
    </location>
</feature>
<accession>A0ABC8V969</accession>
<dbReference type="InterPro" id="IPR001878">
    <property type="entry name" value="Znf_CCHC"/>
</dbReference>
<evidence type="ECO:0000259" key="2">
    <source>
        <dbReference type="SMART" id="SM00343"/>
    </source>
</evidence>
<feature type="region of interest" description="Disordered" evidence="1">
    <location>
        <begin position="342"/>
        <end position="419"/>
    </location>
</feature>
<reference evidence="3 4" key="2">
    <citation type="submission" date="2024-10" db="EMBL/GenBank/DDBJ databases">
        <authorList>
            <person name="Ryan C."/>
        </authorList>
    </citation>
    <scope>NUCLEOTIDE SEQUENCE [LARGE SCALE GENOMIC DNA]</scope>
</reference>
<feature type="compositionally biased region" description="Basic residues" evidence="1">
    <location>
        <begin position="91"/>
        <end position="107"/>
    </location>
</feature>
<dbReference type="PANTHER" id="PTHR33087:SF31">
    <property type="entry name" value="OS06G0482850 PROTEIN"/>
    <property type="match status" value="1"/>
</dbReference>
<organism evidence="3 4">
    <name type="scientific">Urochloa decumbens</name>
    <dbReference type="NCBI Taxonomy" id="240449"/>
    <lineage>
        <taxon>Eukaryota</taxon>
        <taxon>Viridiplantae</taxon>
        <taxon>Streptophyta</taxon>
        <taxon>Embryophyta</taxon>
        <taxon>Tracheophyta</taxon>
        <taxon>Spermatophyta</taxon>
        <taxon>Magnoliopsida</taxon>
        <taxon>Liliopsida</taxon>
        <taxon>Poales</taxon>
        <taxon>Poaceae</taxon>
        <taxon>PACMAD clade</taxon>
        <taxon>Panicoideae</taxon>
        <taxon>Panicodae</taxon>
        <taxon>Paniceae</taxon>
        <taxon>Melinidinae</taxon>
        <taxon>Urochloa</taxon>
    </lineage>
</organism>